<sequence>MDVNGHGESVGRGKQEAGPAAQAGLSRGLELLWGLRERPRKGPKPGLSLARVVAAAVEVAAAEGLAAVTMSRVAEQLGFTTMSLYRYVESKEELLVLMIDHVIGRPSPAVTEAEGWRTRLERWAWEMLAVYRRHPWITRIPVDHLPISPNQLTWMETGLQSFTGTGLAPIERLALVMLVNGFVRSQAELVGNLRRARREEGVTEGEMLARYGRLLARLLDPGRFPVLHEMAASGVFEGPDFATDPDPEHAEVGPETEPDFDFGLQRVLDGVAAYLRARDGSA</sequence>
<evidence type="ECO:0000256" key="1">
    <source>
        <dbReference type="ARBA" id="ARBA00023015"/>
    </source>
</evidence>
<feature type="domain" description="HTH tetR-type" evidence="6">
    <location>
        <begin position="46"/>
        <end position="106"/>
    </location>
</feature>
<proteinExistence type="predicted"/>
<dbReference type="GO" id="GO:0045892">
    <property type="term" value="P:negative regulation of DNA-templated transcription"/>
    <property type="evidence" value="ECO:0007669"/>
    <property type="project" value="InterPro"/>
</dbReference>
<dbReference type="Gene3D" id="1.10.10.60">
    <property type="entry name" value="Homeodomain-like"/>
    <property type="match status" value="1"/>
</dbReference>
<name>A0A543IW24_9ACTN</name>
<dbReference type="RefSeq" id="WP_211350188.1">
    <property type="nucleotide sequence ID" value="NZ_BMPV01000003.1"/>
</dbReference>
<evidence type="ECO:0000256" key="3">
    <source>
        <dbReference type="ARBA" id="ARBA00023163"/>
    </source>
</evidence>
<gene>
    <name evidence="7" type="ORF">FHX40_1459</name>
</gene>
<evidence type="ECO:0000313" key="7">
    <source>
        <dbReference type="EMBL" id="TQM74776.1"/>
    </source>
</evidence>
<dbReference type="AlphaFoldDB" id="A0A543IW24"/>
<dbReference type="GO" id="GO:0003700">
    <property type="term" value="F:DNA-binding transcription factor activity"/>
    <property type="evidence" value="ECO:0007669"/>
    <property type="project" value="TreeGrafter"/>
</dbReference>
<dbReference type="EMBL" id="VFPQ01000001">
    <property type="protein sequence ID" value="TQM74776.1"/>
    <property type="molecule type" value="Genomic_DNA"/>
</dbReference>
<dbReference type="SUPFAM" id="SSF46689">
    <property type="entry name" value="Homeodomain-like"/>
    <property type="match status" value="1"/>
</dbReference>
<organism evidence="7 8">
    <name type="scientific">Thermopolyspora flexuosa</name>
    <dbReference type="NCBI Taxonomy" id="103836"/>
    <lineage>
        <taxon>Bacteria</taxon>
        <taxon>Bacillati</taxon>
        <taxon>Actinomycetota</taxon>
        <taxon>Actinomycetes</taxon>
        <taxon>Streptosporangiales</taxon>
        <taxon>Streptosporangiaceae</taxon>
        <taxon>Thermopolyspora</taxon>
    </lineage>
</organism>
<dbReference type="InterPro" id="IPR050109">
    <property type="entry name" value="HTH-type_TetR-like_transc_reg"/>
</dbReference>
<keyword evidence="1" id="KW-0805">Transcription regulation</keyword>
<dbReference type="InterPro" id="IPR009057">
    <property type="entry name" value="Homeodomain-like_sf"/>
</dbReference>
<dbReference type="InterPro" id="IPR036271">
    <property type="entry name" value="Tet_transcr_reg_TetR-rel_C_sf"/>
</dbReference>
<dbReference type="Proteomes" id="UP000319213">
    <property type="component" value="Unassembled WGS sequence"/>
</dbReference>
<evidence type="ECO:0000256" key="4">
    <source>
        <dbReference type="PROSITE-ProRule" id="PRU00335"/>
    </source>
</evidence>
<evidence type="ECO:0000313" key="8">
    <source>
        <dbReference type="Proteomes" id="UP000319213"/>
    </source>
</evidence>
<dbReference type="Pfam" id="PF00440">
    <property type="entry name" value="TetR_N"/>
    <property type="match status" value="1"/>
</dbReference>
<dbReference type="PANTHER" id="PTHR30055:SF151">
    <property type="entry name" value="TRANSCRIPTIONAL REGULATORY PROTEIN"/>
    <property type="match status" value="1"/>
</dbReference>
<dbReference type="Pfam" id="PF02909">
    <property type="entry name" value="TetR_C_1"/>
    <property type="match status" value="1"/>
</dbReference>
<dbReference type="GO" id="GO:0000976">
    <property type="term" value="F:transcription cis-regulatory region binding"/>
    <property type="evidence" value="ECO:0007669"/>
    <property type="project" value="TreeGrafter"/>
</dbReference>
<comment type="caution">
    <text evidence="7">The sequence shown here is derived from an EMBL/GenBank/DDBJ whole genome shotgun (WGS) entry which is preliminary data.</text>
</comment>
<protein>
    <submittedName>
        <fullName evidence="7">TetR family transcriptional regulator</fullName>
    </submittedName>
</protein>
<dbReference type="InterPro" id="IPR001647">
    <property type="entry name" value="HTH_TetR"/>
</dbReference>
<keyword evidence="3" id="KW-0804">Transcription</keyword>
<dbReference type="PANTHER" id="PTHR30055">
    <property type="entry name" value="HTH-TYPE TRANSCRIPTIONAL REGULATOR RUTR"/>
    <property type="match status" value="1"/>
</dbReference>
<feature type="DNA-binding region" description="H-T-H motif" evidence="4">
    <location>
        <begin position="69"/>
        <end position="88"/>
    </location>
</feature>
<feature type="region of interest" description="Disordered" evidence="5">
    <location>
        <begin position="1"/>
        <end position="22"/>
    </location>
</feature>
<evidence type="ECO:0000259" key="6">
    <source>
        <dbReference type="PROSITE" id="PS50977"/>
    </source>
</evidence>
<dbReference type="InterPro" id="IPR004111">
    <property type="entry name" value="Repressor_TetR_C"/>
</dbReference>
<keyword evidence="2 4" id="KW-0238">DNA-binding</keyword>
<accession>A0A543IW24</accession>
<reference evidence="7 8" key="1">
    <citation type="submission" date="2019-06" db="EMBL/GenBank/DDBJ databases">
        <title>Sequencing the genomes of 1000 actinobacteria strains.</title>
        <authorList>
            <person name="Klenk H.-P."/>
        </authorList>
    </citation>
    <scope>NUCLEOTIDE SEQUENCE [LARGE SCALE GENOMIC DNA]</scope>
    <source>
        <strain evidence="7 8">DSM 43186</strain>
    </source>
</reference>
<dbReference type="SUPFAM" id="SSF48498">
    <property type="entry name" value="Tetracyclin repressor-like, C-terminal domain"/>
    <property type="match status" value="1"/>
</dbReference>
<evidence type="ECO:0000256" key="5">
    <source>
        <dbReference type="SAM" id="MobiDB-lite"/>
    </source>
</evidence>
<keyword evidence="8" id="KW-1185">Reference proteome</keyword>
<dbReference type="PROSITE" id="PS50977">
    <property type="entry name" value="HTH_TETR_2"/>
    <property type="match status" value="1"/>
</dbReference>
<dbReference type="PRINTS" id="PR00455">
    <property type="entry name" value="HTHTETR"/>
</dbReference>
<dbReference type="Gene3D" id="1.10.357.10">
    <property type="entry name" value="Tetracycline Repressor, domain 2"/>
    <property type="match status" value="1"/>
</dbReference>
<evidence type="ECO:0000256" key="2">
    <source>
        <dbReference type="ARBA" id="ARBA00023125"/>
    </source>
</evidence>